<dbReference type="PANTHER" id="PTHR24147">
    <property type="entry name" value="ANKYRIN REPEAT DOMAIN 36-RELATED"/>
    <property type="match status" value="1"/>
</dbReference>
<evidence type="ECO:0000256" key="1">
    <source>
        <dbReference type="ARBA" id="ARBA00023054"/>
    </source>
</evidence>
<dbReference type="GeneTree" id="ENSGT00940000153661"/>
<dbReference type="Proteomes" id="UP000694540">
    <property type="component" value="Unplaced"/>
</dbReference>
<feature type="coiled-coil region" evidence="2">
    <location>
        <begin position="6"/>
        <end position="191"/>
    </location>
</feature>
<name>A0A8C3W260_9CETA</name>
<organism evidence="4 5">
    <name type="scientific">Catagonus wagneri</name>
    <name type="common">Chacoan peccary</name>
    <dbReference type="NCBI Taxonomy" id="51154"/>
    <lineage>
        <taxon>Eukaryota</taxon>
        <taxon>Metazoa</taxon>
        <taxon>Chordata</taxon>
        <taxon>Craniata</taxon>
        <taxon>Vertebrata</taxon>
        <taxon>Euteleostomi</taxon>
        <taxon>Mammalia</taxon>
        <taxon>Eutheria</taxon>
        <taxon>Laurasiatheria</taxon>
        <taxon>Artiodactyla</taxon>
        <taxon>Suina</taxon>
        <taxon>Tayassuidae</taxon>
        <taxon>Catagonus</taxon>
    </lineage>
</organism>
<dbReference type="PANTHER" id="PTHR24147:SF60">
    <property type="entry name" value="ANKYRIN REPEAT DOMAIN-CONTAINING PROTEIN 26-RELATED"/>
    <property type="match status" value="1"/>
</dbReference>
<sequence length="312" mass="36652">MMQDEIATLKLKVDTIENENQEKEKKYLEDIEVIKQRNDQLQKTVNLNEEILTKAYGVTAENTILKTELKNEKQKTERLETEVESHRSRLTAVIHDHEQSQRSKRDLELALQRAKDECLSLQVKMNLEMSNLKDHNELLSQQLSEAKSKFRSLDTELRHTRDALREKSLVLEHVQRELSQAQCQKKESEQTCQCEQGKVKTCMGKQESMEEGLSQLEGENLLLRQLDDAQNITDSEEKMVTNIQEQIQCVLKTLHDNSEKQALMLEETDEELTNECDHLKERMYQYENEKREREVSIQREKVFSDLLKESSE</sequence>
<dbReference type="AlphaFoldDB" id="A0A8C3W260"/>
<reference evidence="4" key="2">
    <citation type="submission" date="2025-09" db="UniProtKB">
        <authorList>
            <consortium name="Ensembl"/>
        </authorList>
    </citation>
    <scope>IDENTIFICATION</scope>
</reference>
<evidence type="ECO:0000313" key="4">
    <source>
        <dbReference type="Ensembl" id="ENSCWAP00000006896.1"/>
    </source>
</evidence>
<dbReference type="Ensembl" id="ENSCWAT00000007500.1">
    <property type="protein sequence ID" value="ENSCWAP00000006896.1"/>
    <property type="gene ID" value="ENSCWAG00000005364.1"/>
</dbReference>
<keyword evidence="5" id="KW-1185">Reference proteome</keyword>
<dbReference type="InterPro" id="IPR039497">
    <property type="entry name" value="CC144C-like_CC_dom"/>
</dbReference>
<evidence type="ECO:0000259" key="3">
    <source>
        <dbReference type="Pfam" id="PF14915"/>
    </source>
</evidence>
<dbReference type="Pfam" id="PF14915">
    <property type="entry name" value="CCDC144C"/>
    <property type="match status" value="1"/>
</dbReference>
<reference evidence="4" key="1">
    <citation type="submission" date="2025-08" db="UniProtKB">
        <authorList>
            <consortium name="Ensembl"/>
        </authorList>
    </citation>
    <scope>IDENTIFICATION</scope>
</reference>
<proteinExistence type="predicted"/>
<dbReference type="InterPro" id="IPR050657">
    <property type="entry name" value="Ankyrin_repeat_domain"/>
</dbReference>
<feature type="domain" description="CCDC144C-like coiled-coil" evidence="3">
    <location>
        <begin position="1"/>
        <end position="299"/>
    </location>
</feature>
<protein>
    <recommendedName>
        <fullName evidence="3">CCDC144C-like coiled-coil domain-containing protein</fullName>
    </recommendedName>
</protein>
<evidence type="ECO:0000256" key="2">
    <source>
        <dbReference type="SAM" id="Coils"/>
    </source>
</evidence>
<keyword evidence="1 2" id="KW-0175">Coiled coil</keyword>
<accession>A0A8C3W260</accession>
<feature type="coiled-coil region" evidence="2">
    <location>
        <begin position="255"/>
        <end position="289"/>
    </location>
</feature>
<evidence type="ECO:0000313" key="5">
    <source>
        <dbReference type="Proteomes" id="UP000694540"/>
    </source>
</evidence>